<keyword evidence="5 9" id="KW-1133">Transmembrane helix</keyword>
<keyword evidence="2" id="KW-1003">Cell membrane</keyword>
<proteinExistence type="predicted"/>
<name>A0A101JTS7_CHLLI</name>
<dbReference type="Pfam" id="PF01966">
    <property type="entry name" value="HD"/>
    <property type="match status" value="1"/>
</dbReference>
<evidence type="ECO:0000256" key="3">
    <source>
        <dbReference type="ARBA" id="ARBA00022692"/>
    </source>
</evidence>
<accession>A0A101JTS7</accession>
<keyword evidence="12" id="KW-1185">Reference proteome</keyword>
<dbReference type="InterPro" id="IPR009218">
    <property type="entry name" value="HD_phosphohydro"/>
</dbReference>
<dbReference type="GO" id="GO:0005886">
    <property type="term" value="C:plasma membrane"/>
    <property type="evidence" value="ECO:0007669"/>
    <property type="project" value="UniProtKB-SubCell"/>
</dbReference>
<dbReference type="PANTHER" id="PTHR21174">
    <property type="match status" value="1"/>
</dbReference>
<evidence type="ECO:0000256" key="2">
    <source>
        <dbReference type="ARBA" id="ARBA00022475"/>
    </source>
</evidence>
<dbReference type="InterPro" id="IPR003607">
    <property type="entry name" value="HD/PDEase_dom"/>
</dbReference>
<evidence type="ECO:0000256" key="9">
    <source>
        <dbReference type="SAM" id="Phobius"/>
    </source>
</evidence>
<dbReference type="OrthoDB" id="5728337at2"/>
<keyword evidence="11" id="KW-0378">Hydrolase</keyword>
<evidence type="ECO:0000256" key="8">
    <source>
        <dbReference type="SAM" id="MobiDB-lite"/>
    </source>
</evidence>
<evidence type="ECO:0000259" key="10">
    <source>
        <dbReference type="SMART" id="SM00471"/>
    </source>
</evidence>
<dbReference type="Proteomes" id="UP000053937">
    <property type="component" value="Unassembled WGS sequence"/>
</dbReference>
<dbReference type="Gene3D" id="1.10.3210.10">
    <property type="entry name" value="Hypothetical protein af1432"/>
    <property type="match status" value="1"/>
</dbReference>
<evidence type="ECO:0000313" key="12">
    <source>
        <dbReference type="Proteomes" id="UP000053937"/>
    </source>
</evidence>
<dbReference type="RefSeq" id="WP_059138312.1">
    <property type="nucleotide sequence ID" value="NZ_LMBR01000018.1"/>
</dbReference>
<feature type="domain" description="HD/PDEase" evidence="10">
    <location>
        <begin position="27"/>
        <end position="141"/>
    </location>
</feature>
<dbReference type="GO" id="GO:0016787">
    <property type="term" value="F:hydrolase activity"/>
    <property type="evidence" value="ECO:0007669"/>
    <property type="project" value="UniProtKB-KW"/>
</dbReference>
<dbReference type="InterPro" id="IPR043760">
    <property type="entry name" value="PycTM_dom"/>
</dbReference>
<dbReference type="SMART" id="SM00471">
    <property type="entry name" value="HDc"/>
    <property type="match status" value="1"/>
</dbReference>
<dbReference type="GO" id="GO:0051607">
    <property type="term" value="P:defense response to virus"/>
    <property type="evidence" value="ECO:0007669"/>
    <property type="project" value="UniProtKB-KW"/>
</dbReference>
<evidence type="ECO:0000256" key="4">
    <source>
        <dbReference type="ARBA" id="ARBA00022741"/>
    </source>
</evidence>
<evidence type="ECO:0000313" key="11">
    <source>
        <dbReference type="EMBL" id="KUL32568.1"/>
    </source>
</evidence>
<dbReference type="InterPro" id="IPR006674">
    <property type="entry name" value="HD_domain"/>
</dbReference>
<comment type="subcellular location">
    <subcellularLocation>
        <location evidence="1">Cell membrane</location>
    </subcellularLocation>
</comment>
<organism evidence="11 12">
    <name type="scientific">Chlorobium limicola</name>
    <dbReference type="NCBI Taxonomy" id="1092"/>
    <lineage>
        <taxon>Bacteria</taxon>
        <taxon>Pseudomonadati</taxon>
        <taxon>Chlorobiota</taxon>
        <taxon>Chlorobiia</taxon>
        <taxon>Chlorobiales</taxon>
        <taxon>Chlorobiaceae</taxon>
        <taxon>Chlorobium/Pelodictyon group</taxon>
        <taxon>Chlorobium</taxon>
    </lineage>
</organism>
<dbReference type="PANTHER" id="PTHR21174:SF0">
    <property type="entry name" value="HD PHOSPHOHYDROLASE FAMILY PROTEIN-RELATED"/>
    <property type="match status" value="1"/>
</dbReference>
<evidence type="ECO:0000256" key="7">
    <source>
        <dbReference type="ARBA" id="ARBA00023136"/>
    </source>
</evidence>
<keyword evidence="7 9" id="KW-0472">Membrane</keyword>
<dbReference type="SUPFAM" id="SSF109604">
    <property type="entry name" value="HD-domain/PDEase-like"/>
    <property type="match status" value="1"/>
</dbReference>
<evidence type="ECO:0000256" key="5">
    <source>
        <dbReference type="ARBA" id="ARBA00022989"/>
    </source>
</evidence>
<dbReference type="AlphaFoldDB" id="A0A101JTS7"/>
<feature type="compositionally biased region" description="Basic and acidic residues" evidence="8">
    <location>
        <begin position="202"/>
        <end position="217"/>
    </location>
</feature>
<evidence type="ECO:0000256" key="1">
    <source>
        <dbReference type="ARBA" id="ARBA00004236"/>
    </source>
</evidence>
<feature type="transmembrane region" description="Helical" evidence="9">
    <location>
        <begin position="380"/>
        <end position="401"/>
    </location>
</feature>
<dbReference type="CDD" id="cd00077">
    <property type="entry name" value="HDc"/>
    <property type="match status" value="1"/>
</dbReference>
<feature type="region of interest" description="Disordered" evidence="8">
    <location>
        <begin position="197"/>
        <end position="228"/>
    </location>
</feature>
<dbReference type="Pfam" id="PF18967">
    <property type="entry name" value="PycTM"/>
    <property type="match status" value="1"/>
</dbReference>
<comment type="caution">
    <text evidence="11">The sequence shown here is derived from an EMBL/GenBank/DDBJ whole genome shotgun (WGS) entry which is preliminary data.</text>
</comment>
<dbReference type="GO" id="GO:0000166">
    <property type="term" value="F:nucleotide binding"/>
    <property type="evidence" value="ECO:0007669"/>
    <property type="project" value="UniProtKB-KW"/>
</dbReference>
<keyword evidence="4" id="KW-0547">Nucleotide-binding</keyword>
<reference evidence="11 12" key="1">
    <citation type="submission" date="2015-10" db="EMBL/GenBank/DDBJ databases">
        <title>Draft Genome Sequence of Chlorobium limicola strain Frasassi Growing under Artificial Lighting in the Frasassi Cave System.</title>
        <authorList>
            <person name="Mansor M."/>
            <person name="Macalady J."/>
        </authorList>
    </citation>
    <scope>NUCLEOTIDE SEQUENCE [LARGE SCALE GENOMIC DNA]</scope>
    <source>
        <strain evidence="11 12">Frasassi</strain>
    </source>
</reference>
<protein>
    <submittedName>
        <fullName evidence="11">Phosphohydrolase</fullName>
    </submittedName>
</protein>
<keyword evidence="6" id="KW-0051">Antiviral defense</keyword>
<sequence length="402" mass="46700">MAINTSITERAADYVFRLFRENESELCIYHNYAHAAETVANCREIAEGMRTTEHDIEILELAAWFHDTGCLFSMQNHEEKSTEIAKQFLDDAGYPKEETETICRCILATKLPQKPQTRLEEILCDADLSHLGKTGYREKSELVRMEIEKNENRSFIDAEWLQLNIDFFNRNPFHTRYASLAFNEERTKNLVELHQRLRKKNGKDDKENDPEKVDQEKKKKKSPGGTAERGLERNMEVYYRTASRNHVDFSAIVDHKANIMIQTNSLIFSIIISLLVRKLDEFPQLMLPTFILLGSCVATIITSVLATRPKVTTSNTTIDTIKQRKANLLFFGSFINLKLDDFEWGMKEMLNDKSYYIDNMIRDTYFLGKVLDYKYKFLRLSYDIFMAGLVVSISMYASAFIK</sequence>
<dbReference type="EMBL" id="LMBR01000018">
    <property type="protein sequence ID" value="KUL32568.1"/>
    <property type="molecule type" value="Genomic_DNA"/>
</dbReference>
<keyword evidence="3 9" id="KW-0812">Transmembrane</keyword>
<evidence type="ECO:0000256" key="6">
    <source>
        <dbReference type="ARBA" id="ARBA00023118"/>
    </source>
</evidence>
<feature type="transmembrane region" description="Helical" evidence="9">
    <location>
        <begin position="285"/>
        <end position="306"/>
    </location>
</feature>
<gene>
    <name evidence="11" type="ORF">ASB62_01490</name>
</gene>